<dbReference type="GO" id="GO:0006508">
    <property type="term" value="P:proteolysis"/>
    <property type="evidence" value="ECO:0007669"/>
    <property type="project" value="UniProtKB-KW"/>
</dbReference>
<dbReference type="Gene3D" id="2.40.70.10">
    <property type="entry name" value="Acid Proteases"/>
    <property type="match status" value="1"/>
</dbReference>
<dbReference type="GO" id="GO:0004190">
    <property type="term" value="F:aspartic-type endopeptidase activity"/>
    <property type="evidence" value="ECO:0007669"/>
    <property type="project" value="UniProtKB-KW"/>
</dbReference>
<dbReference type="AlphaFoldDB" id="A0A6J7ZZH8"/>
<feature type="compositionally biased region" description="Polar residues" evidence="5">
    <location>
        <begin position="26"/>
        <end position="38"/>
    </location>
</feature>
<dbReference type="OrthoDB" id="6091153at2759"/>
<keyword evidence="2" id="KW-0645">Protease</keyword>
<evidence type="ECO:0000313" key="6">
    <source>
        <dbReference type="EMBL" id="CAC5359449.1"/>
    </source>
</evidence>
<dbReference type="InterPro" id="IPR021109">
    <property type="entry name" value="Peptidase_aspartic_dom_sf"/>
</dbReference>
<protein>
    <recommendedName>
        <fullName evidence="8">Peptidase A2 domain-containing protein</fullName>
    </recommendedName>
</protein>
<keyword evidence="3" id="KW-0064">Aspartyl protease</keyword>
<accession>A0A6J7ZZH8</accession>
<evidence type="ECO:0000256" key="5">
    <source>
        <dbReference type="SAM" id="MobiDB-lite"/>
    </source>
</evidence>
<evidence type="ECO:0000256" key="1">
    <source>
        <dbReference type="ARBA" id="ARBA00009136"/>
    </source>
</evidence>
<feature type="compositionally biased region" description="Basic and acidic residues" evidence="5">
    <location>
        <begin position="9"/>
        <end position="22"/>
    </location>
</feature>
<reference evidence="6 7" key="1">
    <citation type="submission" date="2020-06" db="EMBL/GenBank/DDBJ databases">
        <authorList>
            <person name="Li R."/>
            <person name="Bekaert M."/>
        </authorList>
    </citation>
    <scope>NUCLEOTIDE SEQUENCE [LARGE SCALE GENOMIC DNA]</scope>
    <source>
        <strain evidence="7">wild</strain>
    </source>
</reference>
<sequence>MDMLNIDDQIEKSNRGKDDNGIKTDGSVNTLKPEVKSSNNDKGAVVVSASKDAGMFVELDIQDVPVKFMIDTGATLTLVSTRVYDLIPDLRRPHLGETKSQIKSVCDNYLSLRRKGSFKLDFGKEEFISEAVVTDLQVDGILGLDFMKKNKCLIDVSANLLHIDNFKVPLLFQDTKHRNADVHRKPCR</sequence>
<keyword evidence="7" id="KW-1185">Reference proteome</keyword>
<dbReference type="Pfam" id="PF13650">
    <property type="entry name" value="Asp_protease_2"/>
    <property type="match status" value="1"/>
</dbReference>
<evidence type="ECO:0000256" key="2">
    <source>
        <dbReference type="ARBA" id="ARBA00022670"/>
    </source>
</evidence>
<dbReference type="PROSITE" id="PS00141">
    <property type="entry name" value="ASP_PROTEASE"/>
    <property type="match status" value="1"/>
</dbReference>
<feature type="region of interest" description="Disordered" evidence="5">
    <location>
        <begin position="1"/>
        <end position="38"/>
    </location>
</feature>
<proteinExistence type="inferred from homology"/>
<dbReference type="EMBL" id="CACVKT020000481">
    <property type="protein sequence ID" value="CAC5359449.1"/>
    <property type="molecule type" value="Genomic_DNA"/>
</dbReference>
<dbReference type="SUPFAM" id="SSF50630">
    <property type="entry name" value="Acid proteases"/>
    <property type="match status" value="1"/>
</dbReference>
<evidence type="ECO:0000256" key="4">
    <source>
        <dbReference type="ARBA" id="ARBA00022801"/>
    </source>
</evidence>
<keyword evidence="4" id="KW-0378">Hydrolase</keyword>
<organism evidence="6 7">
    <name type="scientific">Mytilus coruscus</name>
    <name type="common">Sea mussel</name>
    <dbReference type="NCBI Taxonomy" id="42192"/>
    <lineage>
        <taxon>Eukaryota</taxon>
        <taxon>Metazoa</taxon>
        <taxon>Spiralia</taxon>
        <taxon>Lophotrochozoa</taxon>
        <taxon>Mollusca</taxon>
        <taxon>Bivalvia</taxon>
        <taxon>Autobranchia</taxon>
        <taxon>Pteriomorphia</taxon>
        <taxon>Mytilida</taxon>
        <taxon>Mytiloidea</taxon>
        <taxon>Mytilidae</taxon>
        <taxon>Mytilinae</taxon>
        <taxon>Mytilus</taxon>
    </lineage>
</organism>
<gene>
    <name evidence="6" type="ORF">MCOR_2294</name>
</gene>
<dbReference type="Proteomes" id="UP000507470">
    <property type="component" value="Unassembled WGS sequence"/>
</dbReference>
<evidence type="ECO:0008006" key="8">
    <source>
        <dbReference type="Google" id="ProtNLM"/>
    </source>
</evidence>
<evidence type="ECO:0000313" key="7">
    <source>
        <dbReference type="Proteomes" id="UP000507470"/>
    </source>
</evidence>
<evidence type="ECO:0000256" key="3">
    <source>
        <dbReference type="ARBA" id="ARBA00022750"/>
    </source>
</evidence>
<dbReference type="PANTHER" id="PTHR12917">
    <property type="entry name" value="ASPARTYL PROTEASE DDI-RELATED"/>
    <property type="match status" value="1"/>
</dbReference>
<dbReference type="PANTHER" id="PTHR12917:SF1">
    <property type="entry name" value="AT13091P"/>
    <property type="match status" value="1"/>
</dbReference>
<comment type="similarity">
    <text evidence="1">Belongs to the DDI1 family.</text>
</comment>
<dbReference type="InterPro" id="IPR001969">
    <property type="entry name" value="Aspartic_peptidase_AS"/>
</dbReference>
<name>A0A6J7ZZH8_MYTCO</name>